<evidence type="ECO:0000259" key="7">
    <source>
        <dbReference type="PROSITE" id="PS50850"/>
    </source>
</evidence>
<feature type="transmembrane region" description="Helical" evidence="6">
    <location>
        <begin position="24"/>
        <end position="42"/>
    </location>
</feature>
<dbReference type="GO" id="GO:0005886">
    <property type="term" value="C:plasma membrane"/>
    <property type="evidence" value="ECO:0007669"/>
    <property type="project" value="UniProtKB-SubCell"/>
</dbReference>
<dbReference type="EMBL" id="CP072943">
    <property type="protein sequence ID" value="QTX32391.1"/>
    <property type="molecule type" value="Genomic_DNA"/>
</dbReference>
<dbReference type="GO" id="GO:0022857">
    <property type="term" value="F:transmembrane transporter activity"/>
    <property type="evidence" value="ECO:0007669"/>
    <property type="project" value="InterPro"/>
</dbReference>
<keyword evidence="4 6" id="KW-1133">Transmembrane helix</keyword>
<keyword evidence="5 6" id="KW-0472">Membrane</keyword>
<protein>
    <submittedName>
        <fullName evidence="8">MFS transporter</fullName>
    </submittedName>
</protein>
<sequence>MTAYFFSFFFRVSASVVLPQEASRLGLSAATAGFISSLYYYAYAVTQPLCGALHDRLGPLRVVAFGMALTGVGEVLYILSPTALSLGLWRLLTGLGLAPMFSGALLFQSRAFPQERYPFYAGVTLAVGNLGAVVSVAPLGFALERWGKTSVFSLLALVSFALAAALVILGGKTPGNAGGGKMELAKRMGEAARTIALSPPLRTVTLLWGLLISALLAFQGLWAVAWYRAAFDVTTASARNWATLVGIGVIAGTLAGGRLKGSRATILRRGYALAGILWILLLALAALTDSIILVGSTGFLVGLASGVFVVQGASAVNELTEPSRRGAVLGMANLFIYVGVIAFQWGTGSLIGLFESTPGHYAPTGFLLAFGVTTLLIAGGTLFFPRLSD</sequence>
<evidence type="ECO:0000256" key="2">
    <source>
        <dbReference type="ARBA" id="ARBA00022475"/>
    </source>
</evidence>
<dbReference type="PROSITE" id="PS50850">
    <property type="entry name" value="MFS"/>
    <property type="match status" value="1"/>
</dbReference>
<evidence type="ECO:0000256" key="5">
    <source>
        <dbReference type="ARBA" id="ARBA00023136"/>
    </source>
</evidence>
<name>A0A9Q7AQY0_9BACT</name>
<evidence type="ECO:0000313" key="9">
    <source>
        <dbReference type="Proteomes" id="UP000671879"/>
    </source>
</evidence>
<dbReference type="PANTHER" id="PTHR43124:SF3">
    <property type="entry name" value="CHLORAMPHENICOL EFFLUX PUMP RV0191"/>
    <property type="match status" value="1"/>
</dbReference>
<keyword evidence="2" id="KW-1003">Cell membrane</keyword>
<feature type="transmembrane region" description="Helical" evidence="6">
    <location>
        <begin position="86"/>
        <end position="107"/>
    </location>
</feature>
<feature type="transmembrane region" description="Helical" evidence="6">
    <location>
        <begin position="149"/>
        <end position="169"/>
    </location>
</feature>
<evidence type="ECO:0000256" key="6">
    <source>
        <dbReference type="SAM" id="Phobius"/>
    </source>
</evidence>
<evidence type="ECO:0000256" key="1">
    <source>
        <dbReference type="ARBA" id="ARBA00004651"/>
    </source>
</evidence>
<keyword evidence="9" id="KW-1185">Reference proteome</keyword>
<feature type="transmembrane region" description="Helical" evidence="6">
    <location>
        <begin position="366"/>
        <end position="384"/>
    </location>
</feature>
<keyword evidence="3 6" id="KW-0812">Transmembrane</keyword>
<feature type="transmembrane region" description="Helical" evidence="6">
    <location>
        <begin position="299"/>
        <end position="316"/>
    </location>
</feature>
<dbReference type="Pfam" id="PF07690">
    <property type="entry name" value="MFS_1"/>
    <property type="match status" value="1"/>
</dbReference>
<dbReference type="AlphaFoldDB" id="A0A9Q7AQY0"/>
<organism evidence="8 9">
    <name type="scientific">Aminithiophilus ramosus</name>
    <dbReference type="NCBI Taxonomy" id="3029084"/>
    <lineage>
        <taxon>Bacteria</taxon>
        <taxon>Thermotogati</taxon>
        <taxon>Synergistota</taxon>
        <taxon>Synergistia</taxon>
        <taxon>Synergistales</taxon>
        <taxon>Aminithiophilaceae</taxon>
        <taxon>Aminithiophilus</taxon>
    </lineage>
</organism>
<feature type="transmembrane region" description="Helical" evidence="6">
    <location>
        <begin position="328"/>
        <end position="346"/>
    </location>
</feature>
<dbReference type="KEGG" id="aram:KAR29_00090"/>
<evidence type="ECO:0000313" key="8">
    <source>
        <dbReference type="EMBL" id="QTX32391.1"/>
    </source>
</evidence>
<reference evidence="9" key="1">
    <citation type="submission" date="2021-04" db="EMBL/GenBank/DDBJ databases">
        <title>A novel Synergistetes isolate from a pyrite-forming mixed culture.</title>
        <authorList>
            <person name="Bunk B."/>
            <person name="Sproer C."/>
            <person name="Spring S."/>
            <person name="Pester M."/>
        </authorList>
    </citation>
    <scope>NUCLEOTIDE SEQUENCE [LARGE SCALE GENOMIC DNA]</scope>
    <source>
        <strain evidence="9">J.5.4.2-T.3.5.2</strain>
    </source>
</reference>
<comment type="subcellular location">
    <subcellularLocation>
        <location evidence="1">Cell membrane</location>
        <topology evidence="1">Multi-pass membrane protein</topology>
    </subcellularLocation>
</comment>
<feature type="transmembrane region" description="Helical" evidence="6">
    <location>
        <begin position="206"/>
        <end position="229"/>
    </location>
</feature>
<dbReference type="InterPro" id="IPR050189">
    <property type="entry name" value="MFS_Efflux_Transporters"/>
</dbReference>
<feature type="transmembrane region" description="Helical" evidence="6">
    <location>
        <begin position="241"/>
        <end position="259"/>
    </location>
</feature>
<dbReference type="InterPro" id="IPR020846">
    <property type="entry name" value="MFS_dom"/>
</dbReference>
<dbReference type="Proteomes" id="UP000671879">
    <property type="component" value="Chromosome"/>
</dbReference>
<dbReference type="InterPro" id="IPR011701">
    <property type="entry name" value="MFS"/>
</dbReference>
<proteinExistence type="predicted"/>
<feature type="transmembrane region" description="Helical" evidence="6">
    <location>
        <begin position="119"/>
        <end position="143"/>
    </location>
</feature>
<dbReference type="RefSeq" id="WP_274373623.1">
    <property type="nucleotide sequence ID" value="NZ_CP072943.1"/>
</dbReference>
<feature type="transmembrane region" description="Helical" evidence="6">
    <location>
        <begin position="271"/>
        <end position="293"/>
    </location>
</feature>
<dbReference type="Gene3D" id="1.20.1250.20">
    <property type="entry name" value="MFS general substrate transporter like domains"/>
    <property type="match status" value="1"/>
</dbReference>
<feature type="transmembrane region" description="Helical" evidence="6">
    <location>
        <begin position="62"/>
        <end position="80"/>
    </location>
</feature>
<gene>
    <name evidence="8" type="ORF">KAR29_00090</name>
</gene>
<dbReference type="SUPFAM" id="SSF103473">
    <property type="entry name" value="MFS general substrate transporter"/>
    <property type="match status" value="1"/>
</dbReference>
<dbReference type="InterPro" id="IPR036259">
    <property type="entry name" value="MFS_trans_sf"/>
</dbReference>
<evidence type="ECO:0000256" key="3">
    <source>
        <dbReference type="ARBA" id="ARBA00022692"/>
    </source>
</evidence>
<evidence type="ECO:0000256" key="4">
    <source>
        <dbReference type="ARBA" id="ARBA00022989"/>
    </source>
</evidence>
<dbReference type="PANTHER" id="PTHR43124">
    <property type="entry name" value="PURINE EFFLUX PUMP PBUE"/>
    <property type="match status" value="1"/>
</dbReference>
<accession>A0A9Q7AQY0</accession>
<feature type="domain" description="Major facilitator superfamily (MFS) profile" evidence="7">
    <location>
        <begin position="1"/>
        <end position="389"/>
    </location>
</feature>